<dbReference type="Proteomes" id="UP000520767">
    <property type="component" value="Unassembled WGS sequence"/>
</dbReference>
<proteinExistence type="predicted"/>
<comment type="caution">
    <text evidence="2">The sequence shown here is derived from an EMBL/GenBank/DDBJ whole genome shotgun (WGS) entry which is preliminary data.</text>
</comment>
<evidence type="ECO:0000313" key="3">
    <source>
        <dbReference type="Proteomes" id="UP000520767"/>
    </source>
</evidence>
<dbReference type="AlphaFoldDB" id="A0A7W7VF25"/>
<gene>
    <name evidence="2" type="ORF">FHR82_004099</name>
</gene>
<dbReference type="Gene3D" id="2.30.110.10">
    <property type="entry name" value="Electron Transport, Fmn-binding Protein, Chain A"/>
    <property type="match status" value="1"/>
</dbReference>
<dbReference type="InterPro" id="IPR011576">
    <property type="entry name" value="Pyridox_Oxase_N"/>
</dbReference>
<dbReference type="EMBL" id="JACHJQ010000004">
    <property type="protein sequence ID" value="MBB4907857.1"/>
    <property type="molecule type" value="Genomic_DNA"/>
</dbReference>
<dbReference type="InterPro" id="IPR012349">
    <property type="entry name" value="Split_barrel_FMN-bd"/>
</dbReference>
<dbReference type="SUPFAM" id="SSF50475">
    <property type="entry name" value="FMN-binding split barrel"/>
    <property type="match status" value="1"/>
</dbReference>
<name>A0A7W7VF25_9PSEU</name>
<keyword evidence="3" id="KW-1185">Reference proteome</keyword>
<accession>A0A7W7VF25</accession>
<feature type="domain" description="Pyridoxamine 5'-phosphate oxidase N-terminal" evidence="1">
    <location>
        <begin position="8"/>
        <end position="127"/>
    </location>
</feature>
<dbReference type="Pfam" id="PF01243">
    <property type="entry name" value="PNPOx_N"/>
    <property type="match status" value="1"/>
</dbReference>
<reference evidence="2 3" key="1">
    <citation type="submission" date="2020-08" db="EMBL/GenBank/DDBJ databases">
        <title>Genomic Encyclopedia of Type Strains, Phase III (KMG-III): the genomes of soil and plant-associated and newly described type strains.</title>
        <authorList>
            <person name="Whitman W."/>
        </authorList>
    </citation>
    <scope>NUCLEOTIDE SEQUENCE [LARGE SCALE GENOMIC DNA]</scope>
    <source>
        <strain evidence="2 3">CECT 8960</strain>
    </source>
</reference>
<evidence type="ECO:0000313" key="2">
    <source>
        <dbReference type="EMBL" id="MBB4907857.1"/>
    </source>
</evidence>
<sequence>MTTGADIVRAVLDGNSFMTMATADADGVPWATPVWFATEDYRSLYWVSAPDTRHSHNIAVRPEVSVVVYDSTQRPGDVMAVYMTGTAGLALDVGEGIGIFSRVSVREGIGAWGIERVTGDARLRLYRASVAEHYILDPDATIDTRLAVTL</sequence>
<evidence type="ECO:0000259" key="1">
    <source>
        <dbReference type="Pfam" id="PF01243"/>
    </source>
</evidence>
<dbReference type="RefSeq" id="WP_184811995.1">
    <property type="nucleotide sequence ID" value="NZ_JACHJQ010000004.1"/>
</dbReference>
<protein>
    <submittedName>
        <fullName evidence="2">Nitroimidazol reductase NimA-like FMN-containing flavoprotein (Pyridoxamine 5'-phosphate oxidase superfamily)</fullName>
    </submittedName>
</protein>
<organism evidence="2 3">
    <name type="scientific">Actinophytocola algeriensis</name>
    <dbReference type="NCBI Taxonomy" id="1768010"/>
    <lineage>
        <taxon>Bacteria</taxon>
        <taxon>Bacillati</taxon>
        <taxon>Actinomycetota</taxon>
        <taxon>Actinomycetes</taxon>
        <taxon>Pseudonocardiales</taxon>
        <taxon>Pseudonocardiaceae</taxon>
    </lineage>
</organism>